<evidence type="ECO:0000259" key="8">
    <source>
        <dbReference type="PROSITE" id="PS50902"/>
    </source>
</evidence>
<dbReference type="HAMAP" id="MF_00853">
    <property type="entry name" value="HemG"/>
    <property type="match status" value="1"/>
</dbReference>
<keyword evidence="6 7" id="KW-0627">Porphyrin biosynthesis</keyword>
<keyword evidence="1 7" id="KW-0285">Flavoprotein</keyword>
<dbReference type="Gene3D" id="3.40.50.360">
    <property type="match status" value="1"/>
</dbReference>
<dbReference type="InterPro" id="IPR008254">
    <property type="entry name" value="Flavodoxin/NO_synth"/>
</dbReference>
<dbReference type="InterPro" id="IPR052200">
    <property type="entry name" value="Protoporphyrinogen_IX_DH"/>
</dbReference>
<comment type="catalytic activity">
    <reaction evidence="7">
        <text>protoporphyrinogen IX + 3 a menaquinone = protoporphyrin IX + 3 a menaquinol</text>
        <dbReference type="Rhea" id="RHEA:27409"/>
        <dbReference type="Rhea" id="RHEA-COMP:9537"/>
        <dbReference type="Rhea" id="RHEA-COMP:9539"/>
        <dbReference type="ChEBI" id="CHEBI:16374"/>
        <dbReference type="ChEBI" id="CHEBI:18151"/>
        <dbReference type="ChEBI" id="CHEBI:57306"/>
        <dbReference type="ChEBI" id="CHEBI:57307"/>
        <dbReference type="EC" id="1.3.5.3"/>
    </reaction>
</comment>
<evidence type="ECO:0000313" key="9">
    <source>
        <dbReference type="EMBL" id="GLP97691.1"/>
    </source>
</evidence>
<comment type="subcellular location">
    <subcellularLocation>
        <location evidence="7">Cell membrane</location>
        <topology evidence="7">Peripheral membrane protein</topology>
    </subcellularLocation>
</comment>
<feature type="domain" description="Flavodoxin-like" evidence="8">
    <location>
        <begin position="4"/>
        <end position="175"/>
    </location>
</feature>
<keyword evidence="4 7" id="KW-0560">Oxidoreductase</keyword>
<dbReference type="InterPro" id="IPR026816">
    <property type="entry name" value="Flavodoxin_dom"/>
</dbReference>
<comment type="pathway">
    <text evidence="7">Porphyrin-containing compound metabolism; protoporphyrin-IX biosynthesis; protoporphyrin-IX from protoporphyrinogen-IX: step 1/1.</text>
</comment>
<organism evidence="9 10">
    <name type="scientific">Paraferrimonas sedimenticola</name>
    <dbReference type="NCBI Taxonomy" id="375674"/>
    <lineage>
        <taxon>Bacteria</taxon>
        <taxon>Pseudomonadati</taxon>
        <taxon>Pseudomonadota</taxon>
        <taxon>Gammaproteobacteria</taxon>
        <taxon>Alteromonadales</taxon>
        <taxon>Ferrimonadaceae</taxon>
        <taxon>Paraferrimonas</taxon>
    </lineage>
</organism>
<evidence type="ECO:0000256" key="2">
    <source>
        <dbReference type="ARBA" id="ARBA00022643"/>
    </source>
</evidence>
<comment type="caution">
    <text evidence="9">The sequence shown here is derived from an EMBL/GenBank/DDBJ whole genome shotgun (WGS) entry which is preliminary data.</text>
</comment>
<dbReference type="GO" id="GO:0005886">
    <property type="term" value="C:plasma membrane"/>
    <property type="evidence" value="ECO:0007669"/>
    <property type="project" value="UniProtKB-SubCell"/>
</dbReference>
<dbReference type="NCBIfam" id="NF008316">
    <property type="entry name" value="PRK11104.1"/>
    <property type="match status" value="1"/>
</dbReference>
<dbReference type="GO" id="GO:0004729">
    <property type="term" value="F:oxygen-dependent protoporphyrinogen oxidase activity"/>
    <property type="evidence" value="ECO:0007669"/>
    <property type="project" value="InterPro"/>
</dbReference>
<reference evidence="9" key="1">
    <citation type="journal article" date="2014" name="Int. J. Syst. Evol. Microbiol.">
        <title>Complete genome sequence of Corynebacterium casei LMG S-19264T (=DSM 44701T), isolated from a smear-ripened cheese.</title>
        <authorList>
            <consortium name="US DOE Joint Genome Institute (JGI-PGF)"/>
            <person name="Walter F."/>
            <person name="Albersmeier A."/>
            <person name="Kalinowski J."/>
            <person name="Ruckert C."/>
        </authorList>
    </citation>
    <scope>NUCLEOTIDE SEQUENCE</scope>
    <source>
        <strain evidence="9">NBRC 101628</strain>
    </source>
</reference>
<dbReference type="InterPro" id="IPR029039">
    <property type="entry name" value="Flavoprotein-like_sf"/>
</dbReference>
<gene>
    <name evidence="9" type="primary">hemG_2</name>
    <name evidence="7" type="synonym">hemG</name>
    <name evidence="9" type="ORF">GCM10007895_29980</name>
</gene>
<comment type="similarity">
    <text evidence="7">Belongs to the HemG family.</text>
</comment>
<keyword evidence="7" id="KW-1003">Cell membrane</keyword>
<reference evidence="9" key="2">
    <citation type="submission" date="2023-01" db="EMBL/GenBank/DDBJ databases">
        <title>Draft genome sequence of Paraferrimonas sedimenticola strain NBRC 101628.</title>
        <authorList>
            <person name="Sun Q."/>
            <person name="Mori K."/>
        </authorList>
    </citation>
    <scope>NUCLEOTIDE SEQUENCE</scope>
    <source>
        <strain evidence="9">NBRC 101628</strain>
    </source>
</reference>
<dbReference type="PANTHER" id="PTHR38030">
    <property type="entry name" value="PROTOPORPHYRINOGEN IX DEHYDROGENASE [MENAQUINONE]"/>
    <property type="match status" value="1"/>
</dbReference>
<dbReference type="SUPFAM" id="SSF52218">
    <property type="entry name" value="Flavoproteins"/>
    <property type="match status" value="1"/>
</dbReference>
<comment type="function">
    <text evidence="7">Catalyzes the 6-electron oxidation of protoporphyrinogen IX to form protoporphyrin IX; under anaerobic conditions uses menaquinone as an electron acceptor, under aerobic conditions uses ubiquinone as an electron acceptor.</text>
</comment>
<keyword evidence="2 7" id="KW-0288">FMN</keyword>
<comment type="catalytic activity">
    <reaction evidence="7">
        <text>protoporphyrinogen IX + 3 a ubiquinone = protoporphyrin IX + 3 a ubiquinol</text>
        <dbReference type="Rhea" id="RHEA:63936"/>
        <dbReference type="Rhea" id="RHEA-COMP:9565"/>
        <dbReference type="Rhea" id="RHEA-COMP:9566"/>
        <dbReference type="ChEBI" id="CHEBI:16389"/>
        <dbReference type="ChEBI" id="CHEBI:17976"/>
        <dbReference type="ChEBI" id="CHEBI:57306"/>
        <dbReference type="ChEBI" id="CHEBI:57307"/>
    </reaction>
</comment>
<dbReference type="GO" id="GO:0010181">
    <property type="term" value="F:FMN binding"/>
    <property type="evidence" value="ECO:0007669"/>
    <property type="project" value="UniProtKB-UniRule"/>
</dbReference>
<evidence type="ECO:0000256" key="7">
    <source>
        <dbReference type="HAMAP-Rule" id="MF_00853"/>
    </source>
</evidence>
<evidence type="ECO:0000256" key="5">
    <source>
        <dbReference type="ARBA" id="ARBA00023136"/>
    </source>
</evidence>
<dbReference type="PROSITE" id="PS50902">
    <property type="entry name" value="FLAVODOXIN_LIKE"/>
    <property type="match status" value="1"/>
</dbReference>
<dbReference type="PANTHER" id="PTHR38030:SF2">
    <property type="entry name" value="PROTOPORPHYRINOGEN IX DEHYDROGENASE [QUINONE]"/>
    <property type="match status" value="1"/>
</dbReference>
<accession>A0AA37VZQ5</accession>
<evidence type="ECO:0000256" key="6">
    <source>
        <dbReference type="ARBA" id="ARBA00023244"/>
    </source>
</evidence>
<dbReference type="EMBL" id="BSNC01000009">
    <property type="protein sequence ID" value="GLP97691.1"/>
    <property type="molecule type" value="Genomic_DNA"/>
</dbReference>
<comment type="catalytic activity">
    <reaction evidence="7">
        <text>protoporphyrinogen IX + 3 a quinone = protoporphyrin IX + 3 a quinol</text>
        <dbReference type="Rhea" id="RHEA:65032"/>
        <dbReference type="ChEBI" id="CHEBI:24646"/>
        <dbReference type="ChEBI" id="CHEBI:57306"/>
        <dbReference type="ChEBI" id="CHEBI:57307"/>
        <dbReference type="ChEBI" id="CHEBI:132124"/>
        <dbReference type="EC" id="1.3.5.3"/>
    </reaction>
</comment>
<sequence length="175" mass="20103">MSRIAILISTTDGHTRTIGERIANAQRAAGHQVDVLDLTVDAQLQDYDRVLVGASIRYGKFQPTLFEFVKAQQQVLESKDSGFFGVNVVARKPEKNRVETNPYMQKLLEAIDWQPTHIEVFAGRIDYPKYSFFDRTMIRFIMWITKGPTDITQSYEFTDWQRVDDFAQSFIAKGA</sequence>
<dbReference type="EC" id="1.3.5.3" evidence="7"/>
<proteinExistence type="inferred from homology"/>
<name>A0AA37VZQ5_9GAMM</name>
<evidence type="ECO:0000256" key="1">
    <source>
        <dbReference type="ARBA" id="ARBA00022630"/>
    </source>
</evidence>
<dbReference type="RefSeq" id="WP_095507011.1">
    <property type="nucleotide sequence ID" value="NZ_BSNC01000009.1"/>
</dbReference>
<dbReference type="GO" id="GO:0006782">
    <property type="term" value="P:protoporphyrinogen IX biosynthetic process"/>
    <property type="evidence" value="ECO:0007669"/>
    <property type="project" value="UniProtKB-UniRule"/>
</dbReference>
<dbReference type="Proteomes" id="UP001161422">
    <property type="component" value="Unassembled WGS sequence"/>
</dbReference>
<evidence type="ECO:0000256" key="3">
    <source>
        <dbReference type="ARBA" id="ARBA00022741"/>
    </source>
</evidence>
<dbReference type="GO" id="GO:0070819">
    <property type="term" value="F:menaquinone-dependent protoporphyrinogen oxidase activity"/>
    <property type="evidence" value="ECO:0007669"/>
    <property type="project" value="UniProtKB-UniRule"/>
</dbReference>
<keyword evidence="5" id="KW-0472">Membrane</keyword>
<comment type="cofactor">
    <cofactor evidence="7">
        <name>FMN</name>
        <dbReference type="ChEBI" id="CHEBI:58210"/>
    </cofactor>
    <text evidence="7">Binds 1 FMN non-covalently per subunit.</text>
</comment>
<protein>
    <recommendedName>
        <fullName evidence="7">Protoporphyrinogen IX dehydrogenase [quinone]</fullName>
        <ecNumber evidence="7">1.3.5.3</ecNumber>
    </recommendedName>
    <alternativeName>
        <fullName evidence="7">Protoporphyrinogen IX dehydrogenase [menaquinone]</fullName>
    </alternativeName>
    <alternativeName>
        <fullName evidence="7">Protoporphyrinogen IX dehydrogenase [ubiquinone]</fullName>
    </alternativeName>
    <alternativeName>
        <fullName evidence="7">Protoporphyrinogen oxidase</fullName>
        <shortName evidence="7">PPO</shortName>
    </alternativeName>
</protein>
<dbReference type="AlphaFoldDB" id="A0AA37VZQ5"/>
<keyword evidence="3 7" id="KW-0547">Nucleotide-binding</keyword>
<keyword evidence="10" id="KW-1185">Reference proteome</keyword>
<dbReference type="InterPro" id="IPR044264">
    <property type="entry name" value="HemG"/>
</dbReference>
<evidence type="ECO:0000313" key="10">
    <source>
        <dbReference type="Proteomes" id="UP001161422"/>
    </source>
</evidence>
<evidence type="ECO:0000256" key="4">
    <source>
        <dbReference type="ARBA" id="ARBA00023002"/>
    </source>
</evidence>
<dbReference type="Pfam" id="PF12724">
    <property type="entry name" value="Flavodoxin_5"/>
    <property type="match status" value="1"/>
</dbReference>